<evidence type="ECO:0000313" key="2">
    <source>
        <dbReference type="EMBL" id="KTC66651.1"/>
    </source>
</evidence>
<evidence type="ECO:0000313" key="3">
    <source>
        <dbReference type="Proteomes" id="UP000054859"/>
    </source>
</evidence>
<dbReference type="PATRIC" id="fig|45056.6.peg.1351"/>
<evidence type="ECO:0000256" key="1">
    <source>
        <dbReference type="SAM" id="Phobius"/>
    </source>
</evidence>
<dbReference type="OrthoDB" id="5633329at2"/>
<accession>A0A0W0R6K3</accession>
<dbReference type="STRING" id="45056.Lade_1309"/>
<dbReference type="EMBL" id="LNKA01000001">
    <property type="protein sequence ID" value="KTC66651.1"/>
    <property type="molecule type" value="Genomic_DNA"/>
</dbReference>
<reference evidence="2 3" key="1">
    <citation type="submission" date="2015-11" db="EMBL/GenBank/DDBJ databases">
        <title>Identification of large and diverse effector repertoires of 38 Legionella species.</title>
        <authorList>
            <person name="Burstein D."/>
            <person name="Amaro F."/>
            <person name="Zusman T."/>
            <person name="Lifshitz Z."/>
            <person name="Cohen O."/>
            <person name="Gilbert J.A."/>
            <person name="Pupko T."/>
            <person name="Shuman H.A."/>
            <person name="Segal G."/>
        </authorList>
    </citation>
    <scope>NUCLEOTIDE SEQUENCE [LARGE SCALE GENOMIC DNA]</scope>
    <source>
        <strain evidence="2 3">1762-AUS-E</strain>
    </source>
</reference>
<feature type="transmembrane region" description="Helical" evidence="1">
    <location>
        <begin position="6"/>
        <end position="25"/>
    </location>
</feature>
<keyword evidence="1" id="KW-0472">Membrane</keyword>
<gene>
    <name evidence="2" type="ORF">Lade_1309</name>
</gene>
<keyword evidence="3" id="KW-1185">Reference proteome</keyword>
<keyword evidence="1" id="KW-1133">Transmembrane helix</keyword>
<protein>
    <submittedName>
        <fullName evidence="2">Uncharacterized protein</fullName>
    </submittedName>
</protein>
<comment type="caution">
    <text evidence="2">The sequence shown here is derived from an EMBL/GenBank/DDBJ whole genome shotgun (WGS) entry which is preliminary data.</text>
</comment>
<proteinExistence type="predicted"/>
<name>A0A0W0R6K3_9GAMM</name>
<feature type="transmembrane region" description="Helical" evidence="1">
    <location>
        <begin position="37"/>
        <end position="59"/>
    </location>
</feature>
<keyword evidence="1" id="KW-0812">Transmembrane</keyword>
<sequence>MIGNVGTVISLVVLVLAWLFFSKVIKGKTTASRRVKAAIVVLLFATLLLRFSQDLYATISRALFSMKKQGDVELTTSPFSIPGNQNNSYCRQFKNQYGEPIEVISTREDGRYCGDFWGFKTKQKLYLPYQNYDASHAIYWASPTLQIVGPRP</sequence>
<dbReference type="Proteomes" id="UP000054859">
    <property type="component" value="Unassembled WGS sequence"/>
</dbReference>
<organism evidence="2 3">
    <name type="scientific">Legionella adelaidensis</name>
    <dbReference type="NCBI Taxonomy" id="45056"/>
    <lineage>
        <taxon>Bacteria</taxon>
        <taxon>Pseudomonadati</taxon>
        <taxon>Pseudomonadota</taxon>
        <taxon>Gammaproteobacteria</taxon>
        <taxon>Legionellales</taxon>
        <taxon>Legionellaceae</taxon>
        <taxon>Legionella</taxon>
    </lineage>
</organism>
<dbReference type="RefSeq" id="WP_058462307.1">
    <property type="nucleotide sequence ID" value="NZ_CAAAHS010000010.1"/>
</dbReference>
<dbReference type="AlphaFoldDB" id="A0A0W0R6K3"/>